<dbReference type="Proteomes" id="UP000232722">
    <property type="component" value="Unassembled WGS sequence"/>
</dbReference>
<evidence type="ECO:0000259" key="7">
    <source>
        <dbReference type="PROSITE" id="PS51194"/>
    </source>
</evidence>
<dbReference type="InterPro" id="IPR001650">
    <property type="entry name" value="Helicase_C-like"/>
</dbReference>
<dbReference type="EMBL" id="LLXJ01005463">
    <property type="protein sequence ID" value="PKB94856.1"/>
    <property type="molecule type" value="Genomic_DNA"/>
</dbReference>
<reference evidence="8 9" key="1">
    <citation type="submission" date="2016-04" db="EMBL/GenBank/DDBJ databases">
        <title>Genome analyses suggest a sexual origin of heterokaryosis in a supposedly ancient asexual fungus.</title>
        <authorList>
            <person name="Ropars J."/>
            <person name="Sedzielewska K."/>
            <person name="Noel J."/>
            <person name="Charron P."/>
            <person name="Farinelli L."/>
            <person name="Marton T."/>
            <person name="Kruger M."/>
            <person name="Pelin A."/>
            <person name="Brachmann A."/>
            <person name="Corradi N."/>
        </authorList>
    </citation>
    <scope>NUCLEOTIDE SEQUENCE [LARGE SCALE GENOMIC DNA]</scope>
    <source>
        <strain evidence="8 9">A5</strain>
    </source>
</reference>
<evidence type="ECO:0000256" key="3">
    <source>
        <dbReference type="ARBA" id="ARBA00023235"/>
    </source>
</evidence>
<comment type="caution">
    <text evidence="8">The sequence shown here is derived from an EMBL/GenBank/DDBJ whole genome shotgun (WGS) entry which is preliminary data.</text>
</comment>
<feature type="domain" description="Helicase C-terminal" evidence="7">
    <location>
        <begin position="53"/>
        <end position="200"/>
    </location>
</feature>
<evidence type="ECO:0000256" key="1">
    <source>
        <dbReference type="ARBA" id="ARBA00005446"/>
    </source>
</evidence>
<dbReference type="SUPFAM" id="SSF52540">
    <property type="entry name" value="P-loop containing nucleoside triphosphate hydrolases"/>
    <property type="match status" value="1"/>
</dbReference>
<dbReference type="PANTHER" id="PTHR13710">
    <property type="entry name" value="DNA HELICASE RECQ FAMILY MEMBER"/>
    <property type="match status" value="1"/>
</dbReference>
<dbReference type="VEuPathDB" id="FungiDB:RhiirA1_354101"/>
<reference evidence="8 9" key="2">
    <citation type="submission" date="2017-09" db="EMBL/GenBank/DDBJ databases">
        <title>Extensive intraspecific genome diversity in a model arbuscular mycorrhizal fungus.</title>
        <authorList>
            <person name="Chen E.C."/>
            <person name="Morin E."/>
            <person name="Beaudet D."/>
            <person name="Noel J."/>
            <person name="Ndikumana S."/>
            <person name="Charron P."/>
            <person name="St-Onge C."/>
            <person name="Giorgi J."/>
            <person name="Grigoriev I.V."/>
            <person name="Roux C."/>
            <person name="Martin F.M."/>
            <person name="Corradi N."/>
        </authorList>
    </citation>
    <scope>NUCLEOTIDE SEQUENCE [LARGE SCALE GENOMIC DNA]</scope>
    <source>
        <strain evidence="8 9">A5</strain>
    </source>
</reference>
<dbReference type="AlphaFoldDB" id="A0A2N0NJV0"/>
<sequence length="200" mass="23063">MLLTATCTRLEVDEICTNLSIENNSFALIRGSTSHRSEIVFNVRERKEIRDQYITEIISIINDNLHGRIIMYCATHSSCEYLYNKLQENLNNISIDYFHGGLRDNERETAMNNWKSNSTQIMIATSAFGMEVNSNNVRVVIHVEAPMSMTNLIQEAGRAGRDGNTAIHFIFYNKKDICTNYSIIAEHRETLVIKMCFYYE</sequence>
<comment type="similarity">
    <text evidence="1">Belongs to the helicase family. RecQ subfamily.</text>
</comment>
<accession>A0A2N0NJV0</accession>
<evidence type="ECO:0000256" key="4">
    <source>
        <dbReference type="ARBA" id="ARBA00023242"/>
    </source>
</evidence>
<proteinExistence type="inferred from homology"/>
<keyword evidence="3" id="KW-0413">Isomerase</keyword>
<dbReference type="GO" id="GO:0043138">
    <property type="term" value="F:3'-5' DNA helicase activity"/>
    <property type="evidence" value="ECO:0007669"/>
    <property type="project" value="UniProtKB-EC"/>
</dbReference>
<dbReference type="GO" id="GO:0005694">
    <property type="term" value="C:chromosome"/>
    <property type="evidence" value="ECO:0007669"/>
    <property type="project" value="TreeGrafter"/>
</dbReference>
<dbReference type="PANTHER" id="PTHR13710:SF153">
    <property type="entry name" value="RECQ-LIKE DNA HELICASE BLM"/>
    <property type="match status" value="1"/>
</dbReference>
<evidence type="ECO:0000256" key="5">
    <source>
        <dbReference type="ARBA" id="ARBA00034617"/>
    </source>
</evidence>
<dbReference type="GO" id="GO:0003677">
    <property type="term" value="F:DNA binding"/>
    <property type="evidence" value="ECO:0007669"/>
    <property type="project" value="UniProtKB-KW"/>
</dbReference>
<dbReference type="EC" id="5.6.2.4" evidence="6"/>
<dbReference type="PROSITE" id="PS51194">
    <property type="entry name" value="HELICASE_CTER"/>
    <property type="match status" value="1"/>
</dbReference>
<dbReference type="GO" id="GO:0005634">
    <property type="term" value="C:nucleus"/>
    <property type="evidence" value="ECO:0007669"/>
    <property type="project" value="TreeGrafter"/>
</dbReference>
<dbReference type="GO" id="GO:0000724">
    <property type="term" value="P:double-strand break repair via homologous recombination"/>
    <property type="evidence" value="ECO:0007669"/>
    <property type="project" value="TreeGrafter"/>
</dbReference>
<evidence type="ECO:0000313" key="8">
    <source>
        <dbReference type="EMBL" id="PKB94856.1"/>
    </source>
</evidence>
<evidence type="ECO:0000256" key="2">
    <source>
        <dbReference type="ARBA" id="ARBA00023125"/>
    </source>
</evidence>
<dbReference type="GO" id="GO:0005737">
    <property type="term" value="C:cytoplasm"/>
    <property type="evidence" value="ECO:0007669"/>
    <property type="project" value="TreeGrafter"/>
</dbReference>
<keyword evidence="2" id="KW-0238">DNA-binding</keyword>
<dbReference type="GO" id="GO:0009378">
    <property type="term" value="F:four-way junction helicase activity"/>
    <property type="evidence" value="ECO:0007669"/>
    <property type="project" value="TreeGrafter"/>
</dbReference>
<name>A0A2N0NJV0_9GLOM</name>
<protein>
    <recommendedName>
        <fullName evidence="6">DNA 3'-5' helicase</fullName>
        <ecNumber evidence="6">5.6.2.4</ecNumber>
    </recommendedName>
</protein>
<dbReference type="Gene3D" id="3.40.50.300">
    <property type="entry name" value="P-loop containing nucleotide triphosphate hydrolases"/>
    <property type="match status" value="1"/>
</dbReference>
<comment type="catalytic activity">
    <reaction evidence="5">
        <text>Couples ATP hydrolysis with the unwinding of duplex DNA by translocating in the 3'-5' direction.</text>
        <dbReference type="EC" id="5.6.2.4"/>
    </reaction>
</comment>
<dbReference type="SMART" id="SM00490">
    <property type="entry name" value="HELICc"/>
    <property type="match status" value="1"/>
</dbReference>
<evidence type="ECO:0000256" key="6">
    <source>
        <dbReference type="ARBA" id="ARBA00034808"/>
    </source>
</evidence>
<evidence type="ECO:0000313" key="9">
    <source>
        <dbReference type="Proteomes" id="UP000232722"/>
    </source>
</evidence>
<dbReference type="InterPro" id="IPR027417">
    <property type="entry name" value="P-loop_NTPase"/>
</dbReference>
<dbReference type="Pfam" id="PF00271">
    <property type="entry name" value="Helicase_C"/>
    <property type="match status" value="1"/>
</dbReference>
<organism evidence="8 9">
    <name type="scientific">Rhizophagus irregularis</name>
    <dbReference type="NCBI Taxonomy" id="588596"/>
    <lineage>
        <taxon>Eukaryota</taxon>
        <taxon>Fungi</taxon>
        <taxon>Fungi incertae sedis</taxon>
        <taxon>Mucoromycota</taxon>
        <taxon>Glomeromycotina</taxon>
        <taxon>Glomeromycetes</taxon>
        <taxon>Glomerales</taxon>
        <taxon>Glomeraceae</taxon>
        <taxon>Rhizophagus</taxon>
    </lineage>
</organism>
<keyword evidence="4" id="KW-0539">Nucleus</keyword>
<gene>
    <name evidence="8" type="ORF">RhiirA5_303191</name>
</gene>